<dbReference type="OrthoDB" id="9758568at2"/>
<feature type="active site" evidence="2">
    <location>
        <position position="546"/>
    </location>
</feature>
<comment type="catalytic activity">
    <reaction evidence="2">
        <text>Hydrolysis of proteins in presence of ATP.</text>
        <dbReference type="EC" id="3.4.21.53"/>
    </reaction>
</comment>
<dbReference type="InterPro" id="IPR020568">
    <property type="entry name" value="Ribosomal_Su5_D2-typ_SF"/>
</dbReference>
<comment type="caution">
    <text evidence="4">The sequence shown here is derived from an EMBL/GenBank/DDBJ whole genome shotgun (WGS) entry which is preliminary data.</text>
</comment>
<keyword evidence="1 2" id="KW-0645">Protease</keyword>
<dbReference type="InterPro" id="IPR046843">
    <property type="entry name" value="LonB_AAA-LID"/>
</dbReference>
<dbReference type="Gene3D" id="1.10.8.60">
    <property type="match status" value="1"/>
</dbReference>
<feature type="active site" evidence="2">
    <location>
        <position position="503"/>
    </location>
</feature>
<keyword evidence="2" id="KW-0378">Hydrolase</keyword>
<protein>
    <recommendedName>
        <fullName evidence="2">endopeptidase La</fullName>
        <ecNumber evidence="2">3.4.21.53</ecNumber>
    </recommendedName>
</protein>
<dbReference type="GO" id="GO:0030163">
    <property type="term" value="P:protein catabolic process"/>
    <property type="evidence" value="ECO:0007669"/>
    <property type="project" value="InterPro"/>
</dbReference>
<evidence type="ECO:0000313" key="5">
    <source>
        <dbReference type="Proteomes" id="UP000246964"/>
    </source>
</evidence>
<dbReference type="InterPro" id="IPR027417">
    <property type="entry name" value="P-loop_NTPase"/>
</dbReference>
<dbReference type="PANTHER" id="PTHR10046">
    <property type="entry name" value="ATP DEPENDENT LON PROTEASE FAMILY MEMBER"/>
    <property type="match status" value="1"/>
</dbReference>
<dbReference type="InterPro" id="IPR008269">
    <property type="entry name" value="Lon_proteolytic"/>
</dbReference>
<evidence type="ECO:0000313" key="4">
    <source>
        <dbReference type="EMBL" id="PWW15139.1"/>
    </source>
</evidence>
<dbReference type="AlphaFoldDB" id="A0A317QBT3"/>
<keyword evidence="2" id="KW-0720">Serine protease</keyword>
<dbReference type="EC" id="3.4.21.53" evidence="2"/>
<dbReference type="InterPro" id="IPR041699">
    <property type="entry name" value="AAA_32"/>
</dbReference>
<dbReference type="InterPro" id="IPR014721">
    <property type="entry name" value="Ribsml_uS5_D2-typ_fold_subgr"/>
</dbReference>
<feature type="domain" description="Lon proteolytic" evidence="3">
    <location>
        <begin position="413"/>
        <end position="608"/>
    </location>
</feature>
<proteinExistence type="inferred from homology"/>
<dbReference type="GO" id="GO:0005524">
    <property type="term" value="F:ATP binding"/>
    <property type="evidence" value="ECO:0007669"/>
    <property type="project" value="InterPro"/>
</dbReference>
<dbReference type="GO" id="GO:0004252">
    <property type="term" value="F:serine-type endopeptidase activity"/>
    <property type="evidence" value="ECO:0007669"/>
    <property type="project" value="UniProtKB-UniRule"/>
</dbReference>
<sequence length="638" mass="70554">MRIAAQALQPNLTEWAAQRPVTSAPNPLIGQQRALHAIEQALSICGRYAHGFIVTPAGLRVLDVLAELPTQQGWQSAHSQCDWLYVANPDSANQPLCIDVNAGQADSFVIKLWEFLQAAVNVRQPLLEYMLETFTSARVKHYLELISDKTFDDLPGAELATILVRQPAQPEPFTYCDRVTDASLFGSIRLQSVEGTISSDLHLIEPGALLRANGGVLAIDAEELFLQPGLWRKLKYVLRTSMMHWQAPGDAHIAAYYQPEPIPVQLKVLLLGDRDIYAQLREVDRDFDNLFPYLADFSSHYSLAQAPLAPYFDYLAYVEREAAVRPLAPDAIAPLLKFATRLTDFQTELTLDTIALMQFLREANGIAAQQQQQQISAAHLEQVLEQRKQRDGYIAELSRRAILEGQVYIETSGQVIGQINGLTVVTAGGSEFGEPSRITATVHYGDGDIIDIDRKSELSGSIHTKGVMILSAYIANVFARNDAMSLSATIVFEQSYHEVDGDSASLAELCCLLSALAEAPIEQGLAITGAVDQFGRVQAIGAVNEKIEGYFALCQARGLTGKQGVIIPQANLSQLNLDHEVIAAVAAEKFHIYAVEHVTAALELLTNEPQKQLYAKIEQRLSELQHIEKPTSWWQRWF</sequence>
<evidence type="ECO:0000256" key="2">
    <source>
        <dbReference type="PROSITE-ProRule" id="PRU01122"/>
    </source>
</evidence>
<evidence type="ECO:0000259" key="3">
    <source>
        <dbReference type="PROSITE" id="PS51786"/>
    </source>
</evidence>
<organism evidence="4 5">
    <name type="scientific">Pseudidiomarina maritima</name>
    <dbReference type="NCBI Taxonomy" id="519453"/>
    <lineage>
        <taxon>Bacteria</taxon>
        <taxon>Pseudomonadati</taxon>
        <taxon>Pseudomonadota</taxon>
        <taxon>Gammaproteobacteria</taxon>
        <taxon>Alteromonadales</taxon>
        <taxon>Idiomarinaceae</taxon>
        <taxon>Pseudidiomarina</taxon>
    </lineage>
</organism>
<dbReference type="GO" id="GO:0006508">
    <property type="term" value="P:proteolysis"/>
    <property type="evidence" value="ECO:0007669"/>
    <property type="project" value="UniProtKB-KW"/>
</dbReference>
<keyword evidence="5" id="KW-1185">Reference proteome</keyword>
<dbReference type="RefSeq" id="WP_110075083.1">
    <property type="nucleotide sequence ID" value="NZ_QGTT01000002.1"/>
</dbReference>
<name>A0A317QBT3_9GAMM</name>
<dbReference type="STRING" id="519453.SAMN04488070_0539"/>
<dbReference type="PRINTS" id="PR00830">
    <property type="entry name" value="ENDOLAPTASE"/>
</dbReference>
<dbReference type="EMBL" id="QGTT01000002">
    <property type="protein sequence ID" value="PWW15139.1"/>
    <property type="molecule type" value="Genomic_DNA"/>
</dbReference>
<dbReference type="Pfam" id="PF20436">
    <property type="entry name" value="LonB_AAA-LID"/>
    <property type="match status" value="1"/>
</dbReference>
<dbReference type="Pfam" id="PF05362">
    <property type="entry name" value="Lon_C"/>
    <property type="match status" value="1"/>
</dbReference>
<dbReference type="Gene3D" id="3.30.230.10">
    <property type="match status" value="1"/>
</dbReference>
<dbReference type="Pfam" id="PF13654">
    <property type="entry name" value="AAA_32"/>
    <property type="match status" value="1"/>
</dbReference>
<comment type="similarity">
    <text evidence="2">Belongs to the peptidase S16 family.</text>
</comment>
<accession>A0A317QBT3</accession>
<dbReference type="InterPro" id="IPR027065">
    <property type="entry name" value="Lon_Prtase"/>
</dbReference>
<dbReference type="SUPFAM" id="SSF54211">
    <property type="entry name" value="Ribosomal protein S5 domain 2-like"/>
    <property type="match status" value="1"/>
</dbReference>
<gene>
    <name evidence="4" type="ORF">DET45_102143</name>
</gene>
<evidence type="ECO:0000256" key="1">
    <source>
        <dbReference type="ARBA" id="ARBA00022670"/>
    </source>
</evidence>
<dbReference type="GO" id="GO:0004176">
    <property type="term" value="F:ATP-dependent peptidase activity"/>
    <property type="evidence" value="ECO:0007669"/>
    <property type="project" value="UniProtKB-UniRule"/>
</dbReference>
<dbReference type="Gene3D" id="3.40.50.300">
    <property type="entry name" value="P-loop containing nucleotide triphosphate hydrolases"/>
    <property type="match status" value="1"/>
</dbReference>
<dbReference type="PROSITE" id="PS51786">
    <property type="entry name" value="LON_PROTEOLYTIC"/>
    <property type="match status" value="1"/>
</dbReference>
<reference evidence="4 5" key="1">
    <citation type="submission" date="2018-05" db="EMBL/GenBank/DDBJ databases">
        <title>Freshwater and sediment microbial communities from various areas in North America, analyzing microbe dynamics in response to fracking.</title>
        <authorList>
            <person name="Lamendella R."/>
        </authorList>
    </citation>
    <scope>NUCLEOTIDE SEQUENCE [LARGE SCALE GENOMIC DNA]</scope>
    <source>
        <strain evidence="4 5">125B1</strain>
    </source>
</reference>
<dbReference type="Proteomes" id="UP000246964">
    <property type="component" value="Unassembled WGS sequence"/>
</dbReference>